<evidence type="ECO:0000313" key="4">
    <source>
        <dbReference type="Proteomes" id="UP000502996"/>
    </source>
</evidence>
<protein>
    <submittedName>
        <fullName evidence="3">Ig-like domain repeat protein</fullName>
    </submittedName>
</protein>
<organism evidence="3 4">
    <name type="scientific">Nocardioides anomalus</name>
    <dbReference type="NCBI Taxonomy" id="2712223"/>
    <lineage>
        <taxon>Bacteria</taxon>
        <taxon>Bacillati</taxon>
        <taxon>Actinomycetota</taxon>
        <taxon>Actinomycetes</taxon>
        <taxon>Propionibacteriales</taxon>
        <taxon>Nocardioidaceae</taxon>
        <taxon>Nocardioides</taxon>
    </lineage>
</organism>
<dbReference type="EMBL" id="CP049257">
    <property type="protein sequence ID" value="QIG45570.1"/>
    <property type="molecule type" value="Genomic_DNA"/>
</dbReference>
<feature type="signal peptide" evidence="1">
    <location>
        <begin position="1"/>
        <end position="24"/>
    </location>
</feature>
<dbReference type="InterPro" id="IPR032109">
    <property type="entry name" value="Big_3_5"/>
</dbReference>
<name>A0A6G6WKH7_9ACTN</name>
<dbReference type="Gene3D" id="2.60.40.10">
    <property type="entry name" value="Immunoglobulins"/>
    <property type="match status" value="2"/>
</dbReference>
<evidence type="ECO:0000259" key="2">
    <source>
        <dbReference type="Pfam" id="PF16640"/>
    </source>
</evidence>
<dbReference type="InterPro" id="IPR013783">
    <property type="entry name" value="Ig-like_fold"/>
</dbReference>
<keyword evidence="1" id="KW-0732">Signal</keyword>
<sequence length="364" mass="37243">MKLLRRAALVVALPLALGAPVVLAGPAHAAGPTETTLSAPGTILYGQAVKAVATVTQAGQPVTVGNVEFRLNPPGGSPPGPVVATVALNAAGQATSPVLQTDDLTPLEVTQGSDFYSLRAIYMPPTSENMTSQSSQPIFVNKAPGSVAVLTGPSTITADVSGAAPSAEVPNAERATGQVTFTIDGVAQAPVQAVAGRATLNRTLAPGPHTLSATYAGDDHYTSGASGTESRTDPLLEARVLSTFPQKAGWYSAPVDVWVKCRPQGSELVEECPDVITLKKSGADQSVTVRVTAKDGGSATLTVSGIDIDRQKPKISVDGRTCTATDKLSGVKGKCHVKALGGGRYQATAKDRAGNVAIKNFRVD</sequence>
<feature type="domain" description="Bacterial Ig-like" evidence="2">
    <location>
        <begin position="143"/>
        <end position="228"/>
    </location>
</feature>
<accession>A0A6G6WKH7</accession>
<evidence type="ECO:0000256" key="1">
    <source>
        <dbReference type="SAM" id="SignalP"/>
    </source>
</evidence>
<evidence type="ECO:0000313" key="3">
    <source>
        <dbReference type="EMBL" id="QIG45570.1"/>
    </source>
</evidence>
<keyword evidence="4" id="KW-1185">Reference proteome</keyword>
<dbReference type="KEGG" id="nano:G5V58_25005"/>
<dbReference type="Pfam" id="PF16640">
    <property type="entry name" value="Big_3_5"/>
    <property type="match status" value="1"/>
</dbReference>
<dbReference type="Proteomes" id="UP000502996">
    <property type="component" value="Chromosome"/>
</dbReference>
<dbReference type="GO" id="GO:0005975">
    <property type="term" value="P:carbohydrate metabolic process"/>
    <property type="evidence" value="ECO:0007669"/>
    <property type="project" value="UniProtKB-ARBA"/>
</dbReference>
<dbReference type="AlphaFoldDB" id="A0A6G6WKH7"/>
<gene>
    <name evidence="3" type="ORF">G5V58_25005</name>
</gene>
<feature type="chain" id="PRO_5039036988" evidence="1">
    <location>
        <begin position="25"/>
        <end position="364"/>
    </location>
</feature>
<reference evidence="3 4" key="1">
    <citation type="submission" date="2020-02" db="EMBL/GenBank/DDBJ databases">
        <title>Full genome sequence of Nocardioides sp. R-3366.</title>
        <authorList>
            <person name="Im W.-T."/>
        </authorList>
    </citation>
    <scope>NUCLEOTIDE SEQUENCE [LARGE SCALE GENOMIC DNA]</scope>
    <source>
        <strain evidence="3 4">R-3366</strain>
    </source>
</reference>
<dbReference type="RefSeq" id="WP_165238284.1">
    <property type="nucleotide sequence ID" value="NZ_CP049257.1"/>
</dbReference>
<proteinExistence type="predicted"/>